<dbReference type="Gramene" id="rna-AYBTSS11_LOCUS17437">
    <property type="protein sequence ID" value="CAJ1957872.1"/>
    <property type="gene ID" value="gene-AYBTSS11_LOCUS17437"/>
</dbReference>
<dbReference type="PANTHER" id="PTHR34224">
    <property type="entry name" value="INTERACTOR OF CONSTITUTIVE ACTIVE ROPS 2, CHLOROPLASTIC-RELATED"/>
    <property type="match status" value="1"/>
</dbReference>
<feature type="compositionally biased region" description="Basic and acidic residues" evidence="4">
    <location>
        <begin position="197"/>
        <end position="216"/>
    </location>
</feature>
<sequence length="548" mass="60981">MKSFEEATLGENKRKMIKKWESVTLHNSFNSNFQTPPSLFFFFLSSCAFLLVFCFWVFVERFFSLPICGGGSSLSRHEMLSDPSSVTVLADSHQCSSLLQNILIIKGSHHSKILIQKEAHEHQTTLDYNSEAKDQCETLLAKKSFSVPSSSISNAKIKNAFDHFFKEVLFSTRGSDLPQRQSPRGPHQLRTSSSDSDPLHHRPIADRSPKLGDRRSPRGTQSETLNQKKLGTRIADLESQLGQAQEELKVLKDQLASAEAAKKEAQDELVKKAVQSVVPVVEKFQERSTSKNAQESNKSETKPQDIISDDNQQETDVFEVPIEKLTIEFSKTADQSEKETLPFEDSNALAISMPEKPSVDEHELTLKNDEIALLKSSLEEKGKELESITNEKENLKNQLNEAVSKVSAAQTKEEGMTLQLDQLREELEASKANAEKLDGKLKSVEAEKEGLESEMKKLRVQTEQWRKAADAAAAVLAGGMDMSARIPERCGSMDKHFGGTFETPAGRYNGYVGSPGMADDLDDGFGGGKRKGSGIRMFGDLWKKKSQK</sequence>
<evidence type="ECO:0000313" key="6">
    <source>
        <dbReference type="EMBL" id="CAJ1957872.1"/>
    </source>
</evidence>
<comment type="similarity">
    <text evidence="1">Belongs to the ICR family.</text>
</comment>
<keyword evidence="5" id="KW-0812">Transmembrane</keyword>
<dbReference type="Proteomes" id="UP001189624">
    <property type="component" value="Chromosome 5"/>
</dbReference>
<keyword evidence="5" id="KW-1133">Transmembrane helix</keyword>
<feature type="transmembrane region" description="Helical" evidence="5">
    <location>
        <begin position="39"/>
        <end position="59"/>
    </location>
</feature>
<organism evidence="6 7">
    <name type="scientific">Sphenostylis stenocarpa</name>
    <dbReference type="NCBI Taxonomy" id="92480"/>
    <lineage>
        <taxon>Eukaryota</taxon>
        <taxon>Viridiplantae</taxon>
        <taxon>Streptophyta</taxon>
        <taxon>Embryophyta</taxon>
        <taxon>Tracheophyta</taxon>
        <taxon>Spermatophyta</taxon>
        <taxon>Magnoliopsida</taxon>
        <taxon>eudicotyledons</taxon>
        <taxon>Gunneridae</taxon>
        <taxon>Pentapetalae</taxon>
        <taxon>rosids</taxon>
        <taxon>fabids</taxon>
        <taxon>Fabales</taxon>
        <taxon>Fabaceae</taxon>
        <taxon>Papilionoideae</taxon>
        <taxon>50 kb inversion clade</taxon>
        <taxon>NPAAA clade</taxon>
        <taxon>indigoferoid/millettioid clade</taxon>
        <taxon>Phaseoleae</taxon>
        <taxon>Sphenostylis</taxon>
    </lineage>
</organism>
<dbReference type="InterPro" id="IPR029688">
    <property type="entry name" value="ICR"/>
</dbReference>
<evidence type="ECO:0000313" key="7">
    <source>
        <dbReference type="Proteomes" id="UP001189624"/>
    </source>
</evidence>
<evidence type="ECO:0000256" key="4">
    <source>
        <dbReference type="SAM" id="MobiDB-lite"/>
    </source>
</evidence>
<keyword evidence="5" id="KW-0472">Membrane</keyword>
<dbReference type="PANTHER" id="PTHR34224:SF2">
    <property type="entry name" value="INTERACTOR OF CONSTITUTIVE ACTIVE ROPS 4"/>
    <property type="match status" value="1"/>
</dbReference>
<keyword evidence="7" id="KW-1185">Reference proteome</keyword>
<evidence type="ECO:0000256" key="3">
    <source>
        <dbReference type="SAM" id="Coils"/>
    </source>
</evidence>
<feature type="coiled-coil region" evidence="3">
    <location>
        <begin position="371"/>
        <end position="468"/>
    </location>
</feature>
<evidence type="ECO:0000256" key="1">
    <source>
        <dbReference type="ARBA" id="ARBA00009778"/>
    </source>
</evidence>
<accession>A0AA86SNP8</accession>
<evidence type="ECO:0000256" key="2">
    <source>
        <dbReference type="ARBA" id="ARBA00023054"/>
    </source>
</evidence>
<name>A0AA86SNP8_9FABA</name>
<feature type="region of interest" description="Disordered" evidence="4">
    <location>
        <begin position="283"/>
        <end position="314"/>
    </location>
</feature>
<dbReference type="AlphaFoldDB" id="A0AA86SNP8"/>
<protein>
    <recommendedName>
        <fullName evidence="8">Interactor of constitutive active ROPs 4</fullName>
    </recommendedName>
</protein>
<evidence type="ECO:0000256" key="5">
    <source>
        <dbReference type="SAM" id="Phobius"/>
    </source>
</evidence>
<feature type="region of interest" description="Disordered" evidence="4">
    <location>
        <begin position="175"/>
        <end position="230"/>
    </location>
</feature>
<feature type="compositionally biased region" description="Polar residues" evidence="4">
    <location>
        <begin position="218"/>
        <end position="229"/>
    </location>
</feature>
<gene>
    <name evidence="6" type="ORF">AYBTSS11_LOCUS17437</name>
</gene>
<proteinExistence type="inferred from homology"/>
<evidence type="ECO:0008006" key="8">
    <source>
        <dbReference type="Google" id="ProtNLM"/>
    </source>
</evidence>
<keyword evidence="2 3" id="KW-0175">Coiled coil</keyword>
<reference evidence="6" key="1">
    <citation type="submission" date="2023-10" db="EMBL/GenBank/DDBJ databases">
        <authorList>
            <person name="Domelevo Entfellner J.-B."/>
        </authorList>
    </citation>
    <scope>NUCLEOTIDE SEQUENCE</scope>
</reference>
<dbReference type="EMBL" id="OY731402">
    <property type="protein sequence ID" value="CAJ1957872.1"/>
    <property type="molecule type" value="Genomic_DNA"/>
</dbReference>